<keyword evidence="8" id="KW-1185">Reference proteome</keyword>
<keyword evidence="2 5" id="KW-0812">Transmembrane</keyword>
<evidence type="ECO:0000256" key="4">
    <source>
        <dbReference type="ARBA" id="ARBA00023136"/>
    </source>
</evidence>
<feature type="domain" description="V-type proton ATPase subunit S1/VOA1 transmembrane" evidence="6">
    <location>
        <begin position="262"/>
        <end position="293"/>
    </location>
</feature>
<evidence type="ECO:0000259" key="6">
    <source>
        <dbReference type="Pfam" id="PF20520"/>
    </source>
</evidence>
<protein>
    <recommendedName>
        <fullName evidence="6">V-type proton ATPase subunit S1/VOA1 transmembrane domain-containing protein</fullName>
    </recommendedName>
</protein>
<keyword evidence="3 5" id="KW-1133">Transmembrane helix</keyword>
<feature type="transmembrane region" description="Helical" evidence="5">
    <location>
        <begin position="266"/>
        <end position="286"/>
    </location>
</feature>
<evidence type="ECO:0000256" key="5">
    <source>
        <dbReference type="SAM" id="Phobius"/>
    </source>
</evidence>
<dbReference type="EMBL" id="NMUH01005497">
    <property type="protein sequence ID" value="MQM12925.1"/>
    <property type="molecule type" value="Genomic_DNA"/>
</dbReference>
<evidence type="ECO:0000256" key="2">
    <source>
        <dbReference type="ARBA" id="ARBA00022692"/>
    </source>
</evidence>
<gene>
    <name evidence="7" type="ORF">Taro_045846</name>
</gene>
<evidence type="ECO:0000313" key="8">
    <source>
        <dbReference type="Proteomes" id="UP000652761"/>
    </source>
</evidence>
<dbReference type="InterPro" id="IPR046756">
    <property type="entry name" value="VAS1/VOA1_TM"/>
</dbReference>
<sequence length="298" mass="32924">LQNKNFKPSLIFLPIYCCRTPHSSVKEVVNYRTISPKELPNLVLSEGSWSNLLCSGEIHQQNVNFVLVFVGKKLKTSDISRSVTDPSLVELLKLSFTSSNMSMAFPYITIADEREKLENTLLSGFKESCPQGLEVNNIVRLESCSVDSKDALTVGGLNSFHEYLRSKMDSTKNGKADMVVFCSEGLEELENSQSDGEILSGLVSFLDQLGATYSVLYASDPYNSPRYSPYRALDRFLLEGTNGNPSINSTYCDGVCQIKSSLLEGLFVGIVLLIILISGLCCMMGIETPTRFETPQES</sequence>
<evidence type="ECO:0000313" key="7">
    <source>
        <dbReference type="EMBL" id="MQM12925.1"/>
    </source>
</evidence>
<comment type="caution">
    <text evidence="7">The sequence shown here is derived from an EMBL/GenBank/DDBJ whole genome shotgun (WGS) entry which is preliminary data.</text>
</comment>
<name>A0A843X4T5_COLES</name>
<dbReference type="OrthoDB" id="2018140at2759"/>
<keyword evidence="4 5" id="KW-0472">Membrane</keyword>
<comment type="subcellular location">
    <subcellularLocation>
        <location evidence="1">Membrane</location>
        <topology evidence="1">Single-pass membrane protein</topology>
    </subcellularLocation>
</comment>
<organism evidence="7 8">
    <name type="scientific">Colocasia esculenta</name>
    <name type="common">Wild taro</name>
    <name type="synonym">Arum esculentum</name>
    <dbReference type="NCBI Taxonomy" id="4460"/>
    <lineage>
        <taxon>Eukaryota</taxon>
        <taxon>Viridiplantae</taxon>
        <taxon>Streptophyta</taxon>
        <taxon>Embryophyta</taxon>
        <taxon>Tracheophyta</taxon>
        <taxon>Spermatophyta</taxon>
        <taxon>Magnoliopsida</taxon>
        <taxon>Liliopsida</taxon>
        <taxon>Araceae</taxon>
        <taxon>Aroideae</taxon>
        <taxon>Colocasieae</taxon>
        <taxon>Colocasia</taxon>
    </lineage>
</organism>
<dbReference type="PANTHER" id="PTHR35285:SF1">
    <property type="entry name" value="2-C-METHYL-D-ERYTHRITOL 4-PHOSPHATE CYTIDYLYLTRANSFERASE"/>
    <property type="match status" value="1"/>
</dbReference>
<dbReference type="PANTHER" id="PTHR35285">
    <property type="entry name" value="2-C-METHYL-D-ERYTHRITOL 4-PHOSPHATE CYTIDYLYLTRANSFERASE"/>
    <property type="match status" value="1"/>
</dbReference>
<feature type="non-terminal residue" evidence="7">
    <location>
        <position position="1"/>
    </location>
</feature>
<dbReference type="Pfam" id="PF20520">
    <property type="entry name" value="Ac45-VOA1_TM"/>
    <property type="match status" value="1"/>
</dbReference>
<evidence type="ECO:0000256" key="1">
    <source>
        <dbReference type="ARBA" id="ARBA00004167"/>
    </source>
</evidence>
<dbReference type="GO" id="GO:0016020">
    <property type="term" value="C:membrane"/>
    <property type="evidence" value="ECO:0007669"/>
    <property type="project" value="UniProtKB-SubCell"/>
</dbReference>
<proteinExistence type="predicted"/>
<dbReference type="AlphaFoldDB" id="A0A843X4T5"/>
<reference evidence="7" key="1">
    <citation type="submission" date="2017-07" db="EMBL/GenBank/DDBJ databases">
        <title>Taro Niue Genome Assembly and Annotation.</title>
        <authorList>
            <person name="Atibalentja N."/>
            <person name="Keating K."/>
            <person name="Fields C.J."/>
        </authorList>
    </citation>
    <scope>NUCLEOTIDE SEQUENCE</scope>
    <source>
        <strain evidence="7">Niue_2</strain>
        <tissue evidence="7">Leaf</tissue>
    </source>
</reference>
<accession>A0A843X4T5</accession>
<dbReference type="Proteomes" id="UP000652761">
    <property type="component" value="Unassembled WGS sequence"/>
</dbReference>
<evidence type="ECO:0000256" key="3">
    <source>
        <dbReference type="ARBA" id="ARBA00022989"/>
    </source>
</evidence>